<name>A0A8S4QQ52_9NEOP</name>
<protein>
    <submittedName>
        <fullName evidence="1">Jg27005 protein</fullName>
    </submittedName>
</protein>
<reference evidence="1" key="1">
    <citation type="submission" date="2022-03" db="EMBL/GenBank/DDBJ databases">
        <authorList>
            <person name="Lindestad O."/>
        </authorList>
    </citation>
    <scope>NUCLEOTIDE SEQUENCE</scope>
</reference>
<dbReference type="AlphaFoldDB" id="A0A8S4QQ52"/>
<accession>A0A8S4QQ52</accession>
<evidence type="ECO:0000313" key="2">
    <source>
        <dbReference type="Proteomes" id="UP000838756"/>
    </source>
</evidence>
<evidence type="ECO:0000313" key="1">
    <source>
        <dbReference type="EMBL" id="CAH2216845.1"/>
    </source>
</evidence>
<organism evidence="1 2">
    <name type="scientific">Pararge aegeria aegeria</name>
    <dbReference type="NCBI Taxonomy" id="348720"/>
    <lineage>
        <taxon>Eukaryota</taxon>
        <taxon>Metazoa</taxon>
        <taxon>Ecdysozoa</taxon>
        <taxon>Arthropoda</taxon>
        <taxon>Hexapoda</taxon>
        <taxon>Insecta</taxon>
        <taxon>Pterygota</taxon>
        <taxon>Neoptera</taxon>
        <taxon>Endopterygota</taxon>
        <taxon>Lepidoptera</taxon>
        <taxon>Glossata</taxon>
        <taxon>Ditrysia</taxon>
        <taxon>Papilionoidea</taxon>
        <taxon>Nymphalidae</taxon>
        <taxon>Satyrinae</taxon>
        <taxon>Satyrini</taxon>
        <taxon>Parargina</taxon>
        <taxon>Pararge</taxon>
    </lineage>
</organism>
<dbReference type="EMBL" id="CAKXAJ010017131">
    <property type="protein sequence ID" value="CAH2216845.1"/>
    <property type="molecule type" value="Genomic_DNA"/>
</dbReference>
<comment type="caution">
    <text evidence="1">The sequence shown here is derived from an EMBL/GenBank/DDBJ whole genome shotgun (WGS) entry which is preliminary data.</text>
</comment>
<dbReference type="Proteomes" id="UP000838756">
    <property type="component" value="Unassembled WGS sequence"/>
</dbReference>
<sequence length="36" mass="4101">MEYQPNRDATAHGVSLFCGRTGKEEQDCEVPEHTHQ</sequence>
<gene>
    <name evidence="1" type="primary">jg27005</name>
    <name evidence="1" type="ORF">PAEG_LOCUS4801</name>
</gene>
<keyword evidence="2" id="KW-1185">Reference proteome</keyword>
<feature type="non-terminal residue" evidence="1">
    <location>
        <position position="36"/>
    </location>
</feature>
<proteinExistence type="predicted"/>